<feature type="domain" description="Carrier" evidence="5">
    <location>
        <begin position="2078"/>
        <end position="2151"/>
    </location>
</feature>
<evidence type="ECO:0000313" key="6">
    <source>
        <dbReference type="EMBL" id="TFA98862.1"/>
    </source>
</evidence>
<reference evidence="6 7" key="1">
    <citation type="submission" date="2018-01" db="EMBL/GenBank/DDBJ databases">
        <title>Genome characterization of the sugarcane-associated fungus Trichoderma ghanense CCMA-1212 and their application in lignocelulose bioconversion.</title>
        <authorList>
            <person name="Steindorff A.S."/>
            <person name="Mendes T.D."/>
            <person name="Vilela E.S.D."/>
            <person name="Rodrigues D.S."/>
            <person name="Formighieri E.F."/>
            <person name="Melo I.S."/>
            <person name="Favaro L.C.L."/>
        </authorList>
    </citation>
    <scope>NUCLEOTIDE SEQUENCE [LARGE SCALE GENOMIC DNA]</scope>
    <source>
        <strain evidence="6 7">CCMA-1212</strain>
    </source>
</reference>
<evidence type="ECO:0000259" key="5">
    <source>
        <dbReference type="PROSITE" id="PS50075"/>
    </source>
</evidence>
<dbReference type="InterPro" id="IPR009081">
    <property type="entry name" value="PP-bd_ACP"/>
</dbReference>
<dbReference type="PROSITE" id="PS00455">
    <property type="entry name" value="AMP_BINDING"/>
    <property type="match status" value="2"/>
</dbReference>
<evidence type="ECO:0000256" key="3">
    <source>
        <dbReference type="ARBA" id="ARBA00022598"/>
    </source>
</evidence>
<keyword evidence="1" id="KW-0596">Phosphopantetheine</keyword>
<dbReference type="InterPro" id="IPR020845">
    <property type="entry name" value="AMP-binding_CS"/>
</dbReference>
<dbReference type="PROSITE" id="PS00012">
    <property type="entry name" value="PHOSPHOPANTETHEINE"/>
    <property type="match status" value="2"/>
</dbReference>
<dbReference type="SUPFAM" id="SSF52777">
    <property type="entry name" value="CoA-dependent acyltransferases"/>
    <property type="match status" value="4"/>
</dbReference>
<dbReference type="Gene3D" id="3.30.559.30">
    <property type="entry name" value="Nonribosomal peptide synthetase, condensation domain"/>
    <property type="match status" value="2"/>
</dbReference>
<evidence type="ECO:0000313" key="7">
    <source>
        <dbReference type="Proteomes" id="UP001642720"/>
    </source>
</evidence>
<proteinExistence type="inferred from homology"/>
<dbReference type="InterPro" id="IPR001242">
    <property type="entry name" value="Condensation_dom"/>
</dbReference>
<keyword evidence="2" id="KW-0597">Phosphoprotein</keyword>
<dbReference type="NCBIfam" id="TIGR01733">
    <property type="entry name" value="AA-adenyl-dom"/>
    <property type="match status" value="1"/>
</dbReference>
<dbReference type="InterPro" id="IPR042099">
    <property type="entry name" value="ANL_N_sf"/>
</dbReference>
<dbReference type="InterPro" id="IPR045851">
    <property type="entry name" value="AMP-bd_C_sf"/>
</dbReference>
<dbReference type="PANTHER" id="PTHR45527:SF11">
    <property type="entry name" value="NONRIBOSOMAL PEPTIDE SYNTHETASE 5"/>
    <property type="match status" value="1"/>
</dbReference>
<evidence type="ECO:0000256" key="2">
    <source>
        <dbReference type="ARBA" id="ARBA00022553"/>
    </source>
</evidence>
<dbReference type="InterPro" id="IPR036736">
    <property type="entry name" value="ACP-like_sf"/>
</dbReference>
<dbReference type="Pfam" id="PF00550">
    <property type="entry name" value="PP-binding"/>
    <property type="match status" value="2"/>
</dbReference>
<feature type="domain" description="Carrier" evidence="5">
    <location>
        <begin position="1530"/>
        <end position="1611"/>
    </location>
</feature>
<dbReference type="EMBL" id="PPTA01000017">
    <property type="protein sequence ID" value="TFA98862.1"/>
    <property type="molecule type" value="Genomic_DNA"/>
</dbReference>
<dbReference type="InterPro" id="IPR000873">
    <property type="entry name" value="AMP-dep_synth/lig_dom"/>
</dbReference>
<dbReference type="RefSeq" id="XP_073555064.1">
    <property type="nucleotide sequence ID" value="XM_073706381.1"/>
</dbReference>
<dbReference type="Gene3D" id="3.30.300.30">
    <property type="match status" value="2"/>
</dbReference>
<dbReference type="Pfam" id="PF00668">
    <property type="entry name" value="Condensation"/>
    <property type="match status" value="2"/>
</dbReference>
<organism evidence="6 7">
    <name type="scientific">Trichoderma ghanense</name>
    <dbReference type="NCBI Taxonomy" id="65468"/>
    <lineage>
        <taxon>Eukaryota</taxon>
        <taxon>Fungi</taxon>
        <taxon>Dikarya</taxon>
        <taxon>Ascomycota</taxon>
        <taxon>Pezizomycotina</taxon>
        <taxon>Sordariomycetes</taxon>
        <taxon>Hypocreomycetidae</taxon>
        <taxon>Hypocreales</taxon>
        <taxon>Hypocreaceae</taxon>
        <taxon>Trichoderma</taxon>
    </lineage>
</organism>
<gene>
    <name evidence="6" type="ORF">CCMA1212_009293</name>
</gene>
<dbReference type="SUPFAM" id="SSF56801">
    <property type="entry name" value="Acetyl-CoA synthetase-like"/>
    <property type="match status" value="2"/>
</dbReference>
<feature type="domain" description="Carrier" evidence="5">
    <location>
        <begin position="509"/>
        <end position="585"/>
    </location>
</feature>
<keyword evidence="7" id="KW-1185">Reference proteome</keyword>
<dbReference type="Gene3D" id="1.10.1200.10">
    <property type="entry name" value="ACP-like"/>
    <property type="match status" value="3"/>
</dbReference>
<dbReference type="SUPFAM" id="SSF47336">
    <property type="entry name" value="ACP-like"/>
    <property type="match status" value="3"/>
</dbReference>
<dbReference type="Gene3D" id="3.40.50.12780">
    <property type="entry name" value="N-terminal domain of ligase-like"/>
    <property type="match status" value="2"/>
</dbReference>
<dbReference type="Proteomes" id="UP001642720">
    <property type="component" value="Unassembled WGS sequence"/>
</dbReference>
<evidence type="ECO:0000256" key="4">
    <source>
        <dbReference type="ARBA" id="ARBA00029454"/>
    </source>
</evidence>
<dbReference type="Gene3D" id="3.30.559.10">
    <property type="entry name" value="Chloramphenicol acetyltransferase-like domain"/>
    <property type="match status" value="2"/>
</dbReference>
<protein>
    <submittedName>
        <fullName evidence="6">Nonribosomal peptide synthetase 5</fullName>
    </submittedName>
</protein>
<accession>A0ABY2GSE6</accession>
<dbReference type="InterPro" id="IPR010071">
    <property type="entry name" value="AA_adenyl_dom"/>
</dbReference>
<dbReference type="PANTHER" id="PTHR45527">
    <property type="entry name" value="NONRIBOSOMAL PEPTIDE SYNTHETASE"/>
    <property type="match status" value="1"/>
</dbReference>
<dbReference type="GeneID" id="300580831"/>
<dbReference type="Pfam" id="PF13193">
    <property type="entry name" value="AMP-binding_C"/>
    <property type="match status" value="1"/>
</dbReference>
<keyword evidence="3" id="KW-0436">Ligase</keyword>
<dbReference type="Pfam" id="PF00501">
    <property type="entry name" value="AMP-binding"/>
    <property type="match status" value="2"/>
</dbReference>
<name>A0ABY2GSE6_9HYPO</name>
<comment type="similarity">
    <text evidence="4">Belongs to the NRP synthetase family.</text>
</comment>
<dbReference type="InterPro" id="IPR023213">
    <property type="entry name" value="CAT-like_dom_sf"/>
</dbReference>
<dbReference type="InterPro" id="IPR006162">
    <property type="entry name" value="Ppantetheine_attach_site"/>
</dbReference>
<evidence type="ECO:0000256" key="1">
    <source>
        <dbReference type="ARBA" id="ARBA00022450"/>
    </source>
</evidence>
<dbReference type="PROSITE" id="PS50075">
    <property type="entry name" value="CARRIER"/>
    <property type="match status" value="3"/>
</dbReference>
<dbReference type="InterPro" id="IPR025110">
    <property type="entry name" value="AMP-bd_C"/>
</dbReference>
<comment type="caution">
    <text evidence="6">The sequence shown here is derived from an EMBL/GenBank/DDBJ whole genome shotgun (WGS) entry which is preliminary data.</text>
</comment>
<sequence>MAVAFENTANGPRTVCDLIEGWAQKQPDHIAVSFGDQRITYAELENATTYIAWILWQRQVRPGDKIPVLAQRSLAMVICFLGVLKAGASYVPIDVESWSRDRIHSTLERVYARVILNTSTEKFPGYDEISLQEIKRAFEPTMECCWENELDRPWKRIKPSDLMFIIFTSGTTSTPKGVMIAHSSVFNYVQQGGEKTPFNMNATPADIAILIFSPAFDACTAVIVCALSNGAELKIATPADFLHTATLCTIMACTPSVLATIQDPSRYSNLRAIMIGGEAAPASLVRKWGEHLPDTPMYNVYGPTETTFASLVARLYPDKPITLGYPMSNSCVRLLNGDVESRYGEICISGPGLARGYFENEALTAEKFVYWEGERMYRTGDFARLTEHGLEFAGRKDSVVKNRGFLVNLDGQVIPMLNSSQNVISATAFMHRGRLVAFVTPETVDGIALRKSLINKHDSFTVPDVIRSVETLPLNANDKVDNRALQALLDIEDSQVLSGGLVPRLLDHDSKMDVLKAAISFAISLPPSNIPDSSSFTELGGNSLAGIKVVSFLRTMGFQLRLGPLFDLPSLPAIQDALELLDDTVEEEASLEQGSAPSIGPMTSLQTKMIRTGLRNPATSYMLMKFSLPHKNKAFSGDILKSAWRRVIERHSVFRTAFHLQEQVQQVQPTLDLNWVNEETTEDQLSNLLRIRSREMRKRINYAEHGDTFTPISAYHLVTVPNVASTFLALVHHSLIDGWSFSVILEELCLALDGKQLSKPPQFLNIALAQARLQQDAQGNEFWEKLLKEGLSQPLLGLPKPSQDPVLADWSSSLQVNLGFGAKELETKGRLRGVTPATAIYTAWGLVLSNYSFSDRVAFGAVFSGRNIDVLGADRVVGPLLSTCPFPLEFKEEQSLADTLSTVQSQLLRMLEFQWCADKAMARIPAEKIANAFQTVVVIEYGLPPLPQSCETLPEPWTIERQDMMEFGITLLLEEDSDANLRARILYDSSQYTEWSIGGLLNHFHHALRGLLDPNNTLLQHVRDGLVTGEERKKLMNQSKEMKRSYHEHSTVKDAFETAAGEFSDLVALESNKGSMTYRQLDDAATKLANHLRSVTSPGGVVGIFTDGSLHWIVAILSVLKAGCICCPIDVSLPTARIEVIMQQSGAAFFIAANQECVRAAQNIQDSRVVVSEEFLASCKTPALLLETLSKPTDVVYLVFTSGSTGIPKGVALHNHSLLGVIDHEPNRLFSGPGRRLGQVYALGFDVVLVEIFGTLLYGGTLVLKDPSDPLSHLKRVDAIFSTPSLLVALSPNAYSNLDTIGLAGEAVSQSLADAWSRKRLFNFYGPSECGPISTGTELLPGRQVTIGKPAPNLELYLLDHHHCPVPIGVTGEIFISGEQVSHGYWNSPSETRMAFLPNPFSPGKIMYKTGDLGYWTQDMNVVFVGRTDSQVKIRGFRVEMEEVERAILAADRGIQTAAAILHQNRIVAFVTPRTVNIDSVRQKVKELLPAYACPARIVALDTLPKSWNLKIDRTALRSLAAGAEGEGGDPSTPTEKMIADIWSQVLSFHANTHKQRITRDADFLAIGGNSLLAIKAARLISESMGHRVTVPLLIRESVLSNLAQAIDERGVRDELRDGMPSFKSLLSSLPGPMSLTAAQTASPLEEELFLWQTISNTKSLFNTAFQFVIKGHVNIDILGDALISVIRDEPILRARYVLEEGILYRYIRDEIVPPLVFVGKALDATKLQTLIDEPFDLARDQLIRAIMWKQDDGSPSARASLSLITHHIITDKASLAILLESVSKRYRSAVAPVTTNGQNGAESTPKGTYVEWAQWLAEISALPATPATLSKQEFWCSRVREMEEVSLLTKNGHESLGRDIPCYESLLIETGDGHCFSQRMALAAAAITLFAVFGQDDLVFGIPYMNRDEPGTANLLGLLLDRLPVHIKLNSSSMSDSAVLINDIASEVNECVQNQIPYMHILRMAKERRPLFDVVVIYHWKSDALERSLRLPGAEVSSQRIRARGAKFTLQLEFTEQEEGLHCGIEYNARALSPPQMAAIMSFIPNVIKGLMAGSAPASILSSINQLEHCNPLTTMPDYRNRTHKVREAFSEALGLHLAEIASDSTLYDLGGTSVTALRIQYLLEKMGLTGNLSDVLIAPSVGHIAWMFS</sequence>